<dbReference type="InterPro" id="IPR039143">
    <property type="entry name" value="GNPNAT1-like"/>
</dbReference>
<evidence type="ECO:0000313" key="2">
    <source>
        <dbReference type="EMBL" id="MFC7750829.1"/>
    </source>
</evidence>
<dbReference type="Gene3D" id="3.40.630.30">
    <property type="match status" value="1"/>
</dbReference>
<name>A0ABW2V401_9BACL</name>
<comment type="caution">
    <text evidence="2">The sequence shown here is derived from an EMBL/GenBank/DDBJ whole genome shotgun (WGS) entry which is preliminary data.</text>
</comment>
<gene>
    <name evidence="2" type="ORF">ACFQWB_12950</name>
</gene>
<organism evidence="2 3">
    <name type="scientific">Paenibacillus thermoaerophilus</name>
    <dbReference type="NCBI Taxonomy" id="1215385"/>
    <lineage>
        <taxon>Bacteria</taxon>
        <taxon>Bacillati</taxon>
        <taxon>Bacillota</taxon>
        <taxon>Bacilli</taxon>
        <taxon>Bacillales</taxon>
        <taxon>Paenibacillaceae</taxon>
        <taxon>Paenibacillus</taxon>
    </lineage>
</organism>
<accession>A0ABW2V401</accession>
<dbReference type="RefSeq" id="WP_138789092.1">
    <property type="nucleotide sequence ID" value="NZ_JBHTGQ010000028.1"/>
</dbReference>
<dbReference type="PANTHER" id="PTHR13355:SF9">
    <property type="entry name" value="ACETYLTRANSFERASE BSU40680-RELATED"/>
    <property type="match status" value="1"/>
</dbReference>
<keyword evidence="3" id="KW-1185">Reference proteome</keyword>
<evidence type="ECO:0000313" key="3">
    <source>
        <dbReference type="Proteomes" id="UP001596528"/>
    </source>
</evidence>
<evidence type="ECO:0000259" key="1">
    <source>
        <dbReference type="PROSITE" id="PS51186"/>
    </source>
</evidence>
<dbReference type="SUPFAM" id="SSF55729">
    <property type="entry name" value="Acyl-CoA N-acyltransferases (Nat)"/>
    <property type="match status" value="1"/>
</dbReference>
<proteinExistence type="predicted"/>
<dbReference type="Proteomes" id="UP001596528">
    <property type="component" value="Unassembled WGS sequence"/>
</dbReference>
<dbReference type="EMBL" id="JBHTGQ010000028">
    <property type="protein sequence ID" value="MFC7750829.1"/>
    <property type="molecule type" value="Genomic_DNA"/>
</dbReference>
<dbReference type="InterPro" id="IPR000182">
    <property type="entry name" value="GNAT_dom"/>
</dbReference>
<dbReference type="InterPro" id="IPR016181">
    <property type="entry name" value="Acyl_CoA_acyltransferase"/>
</dbReference>
<dbReference type="PANTHER" id="PTHR13355">
    <property type="entry name" value="GLUCOSAMINE 6-PHOSPHATE N-ACETYLTRANSFERASE"/>
    <property type="match status" value="1"/>
</dbReference>
<dbReference type="CDD" id="cd04301">
    <property type="entry name" value="NAT_SF"/>
    <property type="match status" value="1"/>
</dbReference>
<reference evidence="3" key="1">
    <citation type="journal article" date="2019" name="Int. J. Syst. Evol. Microbiol.">
        <title>The Global Catalogue of Microorganisms (GCM) 10K type strain sequencing project: providing services to taxonomists for standard genome sequencing and annotation.</title>
        <authorList>
            <consortium name="The Broad Institute Genomics Platform"/>
            <consortium name="The Broad Institute Genome Sequencing Center for Infectious Disease"/>
            <person name="Wu L."/>
            <person name="Ma J."/>
        </authorList>
    </citation>
    <scope>NUCLEOTIDE SEQUENCE [LARGE SCALE GENOMIC DNA]</scope>
    <source>
        <strain evidence="3">JCM 18657</strain>
    </source>
</reference>
<protein>
    <submittedName>
        <fullName evidence="2">GNAT family N-acetyltransferase</fullName>
    </submittedName>
</protein>
<dbReference type="Pfam" id="PF13673">
    <property type="entry name" value="Acetyltransf_10"/>
    <property type="match status" value="1"/>
</dbReference>
<dbReference type="PROSITE" id="PS51186">
    <property type="entry name" value="GNAT"/>
    <property type="match status" value="1"/>
</dbReference>
<sequence length="140" mass="16013">MEVQRVTTDRQLEEAYKIREKVFVEEQGVPPDKERDEHDAYSEHVLAYAEGKPVGTGRTRMVGDSAKLERVCILEAYRKHGIGKAIILELERIAREKGAVKAKLHGQTHAEAFYRKLGYETKSPVFLEEGIPHVRMEKPL</sequence>
<feature type="domain" description="N-acetyltransferase" evidence="1">
    <location>
        <begin position="1"/>
        <end position="140"/>
    </location>
</feature>